<accession>A0ACC2ZS76</accession>
<dbReference type="Proteomes" id="UP001172386">
    <property type="component" value="Unassembled WGS sequence"/>
</dbReference>
<gene>
    <name evidence="1" type="ORF">H2198_010242</name>
</gene>
<organism evidence="1 2">
    <name type="scientific">Neophaeococcomyces mojaviensis</name>
    <dbReference type="NCBI Taxonomy" id="3383035"/>
    <lineage>
        <taxon>Eukaryota</taxon>
        <taxon>Fungi</taxon>
        <taxon>Dikarya</taxon>
        <taxon>Ascomycota</taxon>
        <taxon>Pezizomycotina</taxon>
        <taxon>Eurotiomycetes</taxon>
        <taxon>Chaetothyriomycetidae</taxon>
        <taxon>Chaetothyriales</taxon>
        <taxon>Chaetothyriales incertae sedis</taxon>
        <taxon>Neophaeococcomyces</taxon>
    </lineage>
</organism>
<sequence length="721" mass="75237">MVRTGQALVAFYYLSSLCSVTIAFHLLKEMTPVTVGGNIASILTNAVDLATFDKPTLLRKASRDLVKRDGTWKVQAGDTGNGIAARLSIQFVQLAFMNQGVDWYNLQIGQVLNIPCAEDVPMPIDGIGTGSFFYTVEAGDTGNDIAARSGITFEQLDAFNPGVNWYNLQVGQKLIIPSRQMAETTPGSATDKEGEQQGANMPAMESPSFTSSTTGITIIPTDTNGGSAQNNPFLNPSAANAYQIRAKDINTKILPFSKLAATTSVPRVARAISAIDATLVSRVSNVIQNTLAGATASPSVDVGIDSITVRPGDTRDSIATAYDIPIAQLAIANAGIDLGNLKPGTILKYPKSNKLLHPRSKRAQNAAAAGLLVPKPMSSAAAGIPLILPNLIATSSPSSISNPQTYTVKVGDTGLAIAASYGIPFSDLSTMNPGVTWTNLQTGQKLNLPQSAEIILPSSTSRSAPTAASTPPGGMLNRKPGTDVYVMYTGPASTPPYPPKSTWMAFDSLWAANQQFVGVTCNFAAGNVPPNTVSENIALKNSILSVSQQTGVNPSFILAVVMQESNGCVRVPTTSSWEGITNPGLMQSFKGNASCNSNGKMLQPCPDAMIKQMTMEGVAGSKGVGLVPALNQAAKAAGMTWDGIAASAAANTQAGKTGTNAKTKNMDEAMLYYQAARIYNSGSLPADGDLGGATGSTGCHVSDIVNRLMGWVTAPKACSLR</sequence>
<evidence type="ECO:0000313" key="2">
    <source>
        <dbReference type="Proteomes" id="UP001172386"/>
    </source>
</evidence>
<protein>
    <submittedName>
        <fullName evidence="1">Uncharacterized protein</fullName>
    </submittedName>
</protein>
<dbReference type="EMBL" id="JAPDRQ010000340">
    <property type="protein sequence ID" value="KAJ9650449.1"/>
    <property type="molecule type" value="Genomic_DNA"/>
</dbReference>
<proteinExistence type="predicted"/>
<comment type="caution">
    <text evidence="1">The sequence shown here is derived from an EMBL/GenBank/DDBJ whole genome shotgun (WGS) entry which is preliminary data.</text>
</comment>
<name>A0ACC2ZS76_9EURO</name>
<keyword evidence="2" id="KW-1185">Reference proteome</keyword>
<evidence type="ECO:0000313" key="1">
    <source>
        <dbReference type="EMBL" id="KAJ9650449.1"/>
    </source>
</evidence>
<reference evidence="1" key="1">
    <citation type="submission" date="2022-10" db="EMBL/GenBank/DDBJ databases">
        <title>Culturing micro-colonial fungi from biological soil crusts in the Mojave desert and describing Neophaeococcomyces mojavensis, and introducing the new genera and species Taxawa tesnikishii.</title>
        <authorList>
            <person name="Kurbessoian T."/>
            <person name="Stajich J.E."/>
        </authorList>
    </citation>
    <scope>NUCLEOTIDE SEQUENCE</scope>
    <source>
        <strain evidence="1">JES_112</strain>
    </source>
</reference>